<dbReference type="PROSITE" id="PS51186">
    <property type="entry name" value="GNAT"/>
    <property type="match status" value="1"/>
</dbReference>
<evidence type="ECO:0000259" key="3">
    <source>
        <dbReference type="PROSITE" id="PS51186"/>
    </source>
</evidence>
<dbReference type="OrthoDB" id="10264728at2759"/>
<keyword evidence="5" id="KW-1185">Reference proteome</keyword>
<dbReference type="CDD" id="cd04301">
    <property type="entry name" value="NAT_SF"/>
    <property type="match status" value="1"/>
</dbReference>
<dbReference type="InterPro" id="IPR051646">
    <property type="entry name" value="NatB_acetyltransferase_subunit"/>
</dbReference>
<dbReference type="GO" id="GO:0004596">
    <property type="term" value="F:protein-N-terminal amino-acid acetyltransferase activity"/>
    <property type="evidence" value="ECO:0007669"/>
    <property type="project" value="TreeGrafter"/>
</dbReference>
<evidence type="ECO:0000256" key="1">
    <source>
        <dbReference type="ARBA" id="ARBA00022679"/>
    </source>
</evidence>
<proteinExistence type="predicted"/>
<dbReference type="VEuPathDB" id="FungiDB:VP01_186g7"/>
<evidence type="ECO:0000256" key="2">
    <source>
        <dbReference type="ARBA" id="ARBA00023315"/>
    </source>
</evidence>
<dbReference type="SUPFAM" id="SSF55729">
    <property type="entry name" value="Acyl-CoA N-acyltransferases (Nat)"/>
    <property type="match status" value="1"/>
</dbReference>
<name>A0A0L6VDE1_9BASI</name>
<reference evidence="4 5" key="1">
    <citation type="submission" date="2015-08" db="EMBL/GenBank/DDBJ databases">
        <title>Next Generation Sequencing and Analysis of the Genome of Puccinia sorghi L Schw, the Causal Agent of Maize Common Rust.</title>
        <authorList>
            <person name="Rochi L."/>
            <person name="Burguener G."/>
            <person name="Darino M."/>
            <person name="Turjanski A."/>
            <person name="Kreff E."/>
            <person name="Dieguez M.J."/>
            <person name="Sacco F."/>
        </authorList>
    </citation>
    <scope>NUCLEOTIDE SEQUENCE [LARGE SCALE GENOMIC DNA]</scope>
    <source>
        <strain evidence="4 5">RO10H11247</strain>
    </source>
</reference>
<evidence type="ECO:0000313" key="4">
    <source>
        <dbReference type="EMBL" id="KNZ58744.1"/>
    </source>
</evidence>
<organism evidence="4 5">
    <name type="scientific">Puccinia sorghi</name>
    <dbReference type="NCBI Taxonomy" id="27349"/>
    <lineage>
        <taxon>Eukaryota</taxon>
        <taxon>Fungi</taxon>
        <taxon>Dikarya</taxon>
        <taxon>Basidiomycota</taxon>
        <taxon>Pucciniomycotina</taxon>
        <taxon>Pucciniomycetes</taxon>
        <taxon>Pucciniales</taxon>
        <taxon>Pucciniaceae</taxon>
        <taxon>Puccinia</taxon>
    </lineage>
</organism>
<keyword evidence="2" id="KW-0012">Acyltransferase</keyword>
<evidence type="ECO:0000313" key="5">
    <source>
        <dbReference type="Proteomes" id="UP000037035"/>
    </source>
</evidence>
<dbReference type="AlphaFoldDB" id="A0A0L6VDE1"/>
<accession>A0A0L6VDE1</accession>
<dbReference type="GO" id="GO:0031416">
    <property type="term" value="C:NatB complex"/>
    <property type="evidence" value="ECO:0007669"/>
    <property type="project" value="TreeGrafter"/>
</dbReference>
<dbReference type="Proteomes" id="UP000037035">
    <property type="component" value="Unassembled WGS sequence"/>
</dbReference>
<dbReference type="PANTHER" id="PTHR45910">
    <property type="entry name" value="N-ALPHA-ACETYLTRANSFERASE 20"/>
    <property type="match status" value="1"/>
</dbReference>
<gene>
    <name evidence="4" type="ORF">VP01_186g7</name>
</gene>
<keyword evidence="1" id="KW-0808">Transferase</keyword>
<dbReference type="PANTHER" id="PTHR45910:SF1">
    <property type="entry name" value="N-ALPHA-ACETYLTRANSFERASE 20"/>
    <property type="match status" value="1"/>
</dbReference>
<protein>
    <recommendedName>
        <fullName evidence="3">N-acetyltransferase domain-containing protein</fullName>
    </recommendedName>
</protein>
<dbReference type="Gene3D" id="3.40.630.30">
    <property type="match status" value="1"/>
</dbReference>
<sequence>MSLLRPFEASDICSPSFFFRFNHVNVSHPPFFLWNRGPEIHSETLKQPFVCLVFTWVVSDLAIKGNVFGWVLSTISVYLAKLDEHRRIAESSNYGIWKPLLSCSTSARSFYPAPSQLVMGKMEGENEDFHGHVSAITVAPSYRRLSLARELMKLIESASEQQSCYFVDLFVRVSNALAISMYEHFGYSVYQRVVKYYSAGGVGDHLAEEDAFGLFLTSFCRCPSPPSLFFLPSLSIPKNLINATPLFLADMRKALSLDKDRKSVRENGREVLVDSPSF</sequence>
<feature type="domain" description="N-acetyltransferase" evidence="3">
    <location>
        <begin position="73"/>
        <end position="209"/>
    </location>
</feature>
<dbReference type="Pfam" id="PF00583">
    <property type="entry name" value="Acetyltransf_1"/>
    <property type="match status" value="1"/>
</dbReference>
<dbReference type="EMBL" id="LAVV01006692">
    <property type="protein sequence ID" value="KNZ58744.1"/>
    <property type="molecule type" value="Genomic_DNA"/>
</dbReference>
<dbReference type="STRING" id="27349.A0A0L6VDE1"/>
<dbReference type="InterPro" id="IPR016181">
    <property type="entry name" value="Acyl_CoA_acyltransferase"/>
</dbReference>
<dbReference type="InterPro" id="IPR000182">
    <property type="entry name" value="GNAT_dom"/>
</dbReference>
<comment type="caution">
    <text evidence="4">The sequence shown here is derived from an EMBL/GenBank/DDBJ whole genome shotgun (WGS) entry which is preliminary data.</text>
</comment>